<keyword evidence="3" id="KW-1003">Cell membrane</keyword>
<dbReference type="Proteomes" id="UP000305451">
    <property type="component" value="Unassembled WGS sequence"/>
</dbReference>
<dbReference type="GO" id="GO:0005886">
    <property type="term" value="C:plasma membrane"/>
    <property type="evidence" value="ECO:0007669"/>
    <property type="project" value="UniProtKB-SubCell"/>
</dbReference>
<gene>
    <name evidence="9" type="ORF">E5162_00725</name>
</gene>
<reference evidence="9 10" key="1">
    <citation type="journal article" date="2013" name="Int. J. Syst. Evol. Microbiol.">
        <title>Marinicauda pacifica gen. nov., sp. nov., a prosthecate alphaproteobacterium of the family Hyphomonadaceae isolated from deep seawater.</title>
        <authorList>
            <person name="Zhang X.Y."/>
            <person name="Li G.W."/>
            <person name="Wang C.S."/>
            <person name="Zhang Y.J."/>
            <person name="Xu X.W."/>
            <person name="Li H."/>
            <person name="Liu A."/>
            <person name="Liu C."/>
            <person name="Xie B.B."/>
            <person name="Qin Q.L."/>
            <person name="Xu Z."/>
            <person name="Chen X.L."/>
            <person name="Zhou B.C."/>
            <person name="Zhang Y.Z."/>
        </authorList>
    </citation>
    <scope>NUCLEOTIDE SEQUENCE [LARGE SCALE GENOMIC DNA]</scope>
    <source>
        <strain evidence="9 10">P-1 km-3</strain>
    </source>
</reference>
<dbReference type="RefSeq" id="WP_135943046.1">
    <property type="nucleotide sequence ID" value="NZ_BMEI01000001.1"/>
</dbReference>
<evidence type="ECO:0000256" key="6">
    <source>
        <dbReference type="ARBA" id="ARBA00023136"/>
    </source>
</evidence>
<feature type="transmembrane region" description="Helical" evidence="7">
    <location>
        <begin position="111"/>
        <end position="144"/>
    </location>
</feature>
<proteinExistence type="inferred from homology"/>
<keyword evidence="5 7" id="KW-1133">Transmembrane helix</keyword>
<evidence type="ECO:0000256" key="4">
    <source>
        <dbReference type="ARBA" id="ARBA00022692"/>
    </source>
</evidence>
<accession>A0A4S2HDL3</accession>
<dbReference type="PANTHER" id="PTHR33778">
    <property type="entry name" value="PROTEIN MGTC"/>
    <property type="match status" value="1"/>
</dbReference>
<keyword evidence="6 7" id="KW-0472">Membrane</keyword>
<keyword evidence="7" id="KW-0997">Cell inner membrane</keyword>
<evidence type="ECO:0000256" key="2">
    <source>
        <dbReference type="ARBA" id="ARBA00009298"/>
    </source>
</evidence>
<name>A0A4S2HDL3_9PROT</name>
<organism evidence="9 10">
    <name type="scientific">Marinicauda pacifica</name>
    <dbReference type="NCBI Taxonomy" id="1133559"/>
    <lineage>
        <taxon>Bacteria</taxon>
        <taxon>Pseudomonadati</taxon>
        <taxon>Pseudomonadota</taxon>
        <taxon>Alphaproteobacteria</taxon>
        <taxon>Maricaulales</taxon>
        <taxon>Maricaulaceae</taxon>
        <taxon>Marinicauda</taxon>
    </lineage>
</organism>
<dbReference type="OrthoDB" id="9811198at2"/>
<dbReference type="PRINTS" id="PR01837">
    <property type="entry name" value="MGTCSAPBPROT"/>
</dbReference>
<dbReference type="EMBL" id="SRXV01000001">
    <property type="protein sequence ID" value="TGY93851.1"/>
    <property type="molecule type" value="Genomic_DNA"/>
</dbReference>
<evidence type="ECO:0000256" key="7">
    <source>
        <dbReference type="RuleBase" id="RU365041"/>
    </source>
</evidence>
<evidence type="ECO:0000259" key="8">
    <source>
        <dbReference type="Pfam" id="PF02308"/>
    </source>
</evidence>
<feature type="domain" description="MgtC/SapB/SrpB/YhiD N-terminal" evidence="8">
    <location>
        <begin position="21"/>
        <end position="151"/>
    </location>
</feature>
<comment type="similarity">
    <text evidence="2 7">Belongs to the MgtC/SapB family.</text>
</comment>
<feature type="transmembrane region" description="Helical" evidence="7">
    <location>
        <begin position="48"/>
        <end position="70"/>
    </location>
</feature>
<evidence type="ECO:0000256" key="5">
    <source>
        <dbReference type="ARBA" id="ARBA00022989"/>
    </source>
</evidence>
<keyword evidence="10" id="KW-1185">Reference proteome</keyword>
<sequence>MFEAIFQTGPAESYPVAAFRLFLAAIAGAFIGLEREDPERNAGLRTNMLVSLAACLFTLTALGMTVMITGEQDGSRPDPIRVIEAVTSGVAFIAAGSIIRSGADVRGVTTAAALWLAGAIGVSIGVGHILLPGTAIVIALLVLVGLRRLEHSVFETKEDKGPKSLDDKDDEDAN</sequence>
<dbReference type="AlphaFoldDB" id="A0A4S2HDL3"/>
<comment type="caution">
    <text evidence="9">The sequence shown here is derived from an EMBL/GenBank/DDBJ whole genome shotgun (WGS) entry which is preliminary data.</text>
</comment>
<evidence type="ECO:0000313" key="9">
    <source>
        <dbReference type="EMBL" id="TGY93851.1"/>
    </source>
</evidence>
<keyword evidence="4 7" id="KW-0812">Transmembrane</keyword>
<dbReference type="PANTHER" id="PTHR33778:SF1">
    <property type="entry name" value="MAGNESIUM TRANSPORTER YHID-RELATED"/>
    <property type="match status" value="1"/>
</dbReference>
<evidence type="ECO:0000313" key="10">
    <source>
        <dbReference type="Proteomes" id="UP000305451"/>
    </source>
</evidence>
<evidence type="ECO:0000256" key="3">
    <source>
        <dbReference type="ARBA" id="ARBA00022475"/>
    </source>
</evidence>
<comment type="subcellular location">
    <subcellularLocation>
        <location evidence="7">Cell inner membrane</location>
        <topology evidence="7">Multi-pass membrane protein</topology>
    </subcellularLocation>
    <subcellularLocation>
        <location evidence="1">Cell membrane</location>
        <topology evidence="1">Multi-pass membrane protein</topology>
    </subcellularLocation>
</comment>
<dbReference type="InterPro" id="IPR003416">
    <property type="entry name" value="MgtC/SapB/SrpB/YhiD_fam"/>
</dbReference>
<evidence type="ECO:0000256" key="1">
    <source>
        <dbReference type="ARBA" id="ARBA00004651"/>
    </source>
</evidence>
<dbReference type="InterPro" id="IPR049177">
    <property type="entry name" value="MgtC_SapB_SrpB_YhiD_N"/>
</dbReference>
<dbReference type="Pfam" id="PF02308">
    <property type="entry name" value="MgtC"/>
    <property type="match status" value="1"/>
</dbReference>
<protein>
    <recommendedName>
        <fullName evidence="7">Protein MgtC</fullName>
    </recommendedName>
</protein>
<feature type="transmembrane region" description="Helical" evidence="7">
    <location>
        <begin position="12"/>
        <end position="33"/>
    </location>
</feature>